<reference evidence="1" key="1">
    <citation type="submission" date="2022-06" db="EMBL/GenBank/DDBJ databases">
        <title>Novel species in genus nocardia.</title>
        <authorList>
            <person name="Li F."/>
        </authorList>
    </citation>
    <scope>NUCLEOTIDE SEQUENCE</scope>
    <source>
        <strain evidence="1">CDC141</strain>
    </source>
</reference>
<dbReference type="AlphaFoldDB" id="A0A9X2IXA8"/>
<protein>
    <submittedName>
        <fullName evidence="1">Uncharacterized protein</fullName>
    </submittedName>
</protein>
<comment type="caution">
    <text evidence="1">The sequence shown here is derived from an EMBL/GenBank/DDBJ whole genome shotgun (WGS) entry which is preliminary data.</text>
</comment>
<evidence type="ECO:0000313" key="1">
    <source>
        <dbReference type="EMBL" id="MCM6774429.1"/>
    </source>
</evidence>
<accession>A0A9X2IXA8</accession>
<name>A0A9X2IXA8_9NOCA</name>
<keyword evidence="2" id="KW-1185">Reference proteome</keyword>
<organism evidence="1 2">
    <name type="scientific">Nocardia pulmonis</name>
    <dbReference type="NCBI Taxonomy" id="2951408"/>
    <lineage>
        <taxon>Bacteria</taxon>
        <taxon>Bacillati</taxon>
        <taxon>Actinomycetota</taxon>
        <taxon>Actinomycetes</taxon>
        <taxon>Mycobacteriales</taxon>
        <taxon>Nocardiaceae</taxon>
        <taxon>Nocardia</taxon>
    </lineage>
</organism>
<sequence>MNGQVPWRHEPPWRVRLLQQIQDLAADRAVMLRRGYHVHGRDELARERWDATVVLVEGIRRDLEQRALASGTPRPWIDDVLVLGHRGIRYTDYYPDPRARTNRAREASIERLGGDVWHLQHMAALSASRRDRLYGHGVLTEPEPVAAEQFERNMITYWMRAHTAADSLDLSPLERKDLWATTVEQWRRVVAATTATYDDHELGQRWWAHAHAGIERMLGASLAPRTITPITAKASAVCCRLRRT</sequence>
<dbReference type="EMBL" id="JAMRXG010000005">
    <property type="protein sequence ID" value="MCM6774429.1"/>
    <property type="molecule type" value="Genomic_DNA"/>
</dbReference>
<dbReference type="RefSeq" id="WP_251911987.1">
    <property type="nucleotide sequence ID" value="NZ_JAMRXG010000005.1"/>
</dbReference>
<dbReference type="Proteomes" id="UP001139157">
    <property type="component" value="Unassembled WGS sequence"/>
</dbReference>
<gene>
    <name evidence="1" type="ORF">NDR86_13190</name>
</gene>
<evidence type="ECO:0000313" key="2">
    <source>
        <dbReference type="Proteomes" id="UP001139157"/>
    </source>
</evidence>
<proteinExistence type="predicted"/>